<feature type="transmembrane region" description="Helical" evidence="1">
    <location>
        <begin position="162"/>
        <end position="180"/>
    </location>
</feature>
<organism evidence="2 3">
    <name type="scientific">Saccharothrix xinjiangensis</name>
    <dbReference type="NCBI Taxonomy" id="204798"/>
    <lineage>
        <taxon>Bacteria</taxon>
        <taxon>Bacillati</taxon>
        <taxon>Actinomycetota</taxon>
        <taxon>Actinomycetes</taxon>
        <taxon>Pseudonocardiales</taxon>
        <taxon>Pseudonocardiaceae</taxon>
        <taxon>Saccharothrix</taxon>
    </lineage>
</organism>
<dbReference type="Proteomes" id="UP001595833">
    <property type="component" value="Unassembled WGS sequence"/>
</dbReference>
<evidence type="ECO:0000256" key="1">
    <source>
        <dbReference type="SAM" id="Phobius"/>
    </source>
</evidence>
<name>A0ABV9YEP8_9PSEU</name>
<dbReference type="RefSeq" id="WP_344040164.1">
    <property type="nucleotide sequence ID" value="NZ_BAAAKE010000021.1"/>
</dbReference>
<protein>
    <recommendedName>
        <fullName evidence="4">DUF3592 domain-containing protein</fullName>
    </recommendedName>
</protein>
<comment type="caution">
    <text evidence="2">The sequence shown here is derived from an EMBL/GenBank/DDBJ whole genome shotgun (WGS) entry which is preliminary data.</text>
</comment>
<proteinExistence type="predicted"/>
<feature type="transmembrane region" description="Helical" evidence="1">
    <location>
        <begin position="57"/>
        <end position="76"/>
    </location>
</feature>
<feature type="transmembrane region" description="Helical" evidence="1">
    <location>
        <begin position="32"/>
        <end position="50"/>
    </location>
</feature>
<keyword evidence="1" id="KW-0812">Transmembrane</keyword>
<evidence type="ECO:0000313" key="2">
    <source>
        <dbReference type="EMBL" id="MFC5060153.1"/>
    </source>
</evidence>
<dbReference type="EMBL" id="JBHSJB010000052">
    <property type="protein sequence ID" value="MFC5060153.1"/>
    <property type="molecule type" value="Genomic_DNA"/>
</dbReference>
<keyword evidence="1" id="KW-0472">Membrane</keyword>
<gene>
    <name evidence="2" type="ORF">ACFPFM_41125</name>
</gene>
<accession>A0ABV9YEP8</accession>
<keyword evidence="1" id="KW-1133">Transmembrane helix</keyword>
<sequence>MRGRGVWVVVAVLCLVAQFATGLFVMGNTNRVVGFVTLSLGFLGFLLAIFQMRIKGWLVLVGLVVFFGTMVASGLASHPLYLAVFGQTTECEVLRVHEVDTSRTNSEFRYSLRCGDRHHDDVKLDTYKHPLGEAGDRIPVVFDRHELVSPAWPDQVGVGKAWLLPLALVVALGFVAFAATRPLEPEPPRRGSAG</sequence>
<reference evidence="3" key="1">
    <citation type="journal article" date="2019" name="Int. J. Syst. Evol. Microbiol.">
        <title>The Global Catalogue of Microorganisms (GCM) 10K type strain sequencing project: providing services to taxonomists for standard genome sequencing and annotation.</title>
        <authorList>
            <consortium name="The Broad Institute Genomics Platform"/>
            <consortium name="The Broad Institute Genome Sequencing Center for Infectious Disease"/>
            <person name="Wu L."/>
            <person name="Ma J."/>
        </authorList>
    </citation>
    <scope>NUCLEOTIDE SEQUENCE [LARGE SCALE GENOMIC DNA]</scope>
    <source>
        <strain evidence="3">KCTC 12848</strain>
    </source>
</reference>
<evidence type="ECO:0008006" key="4">
    <source>
        <dbReference type="Google" id="ProtNLM"/>
    </source>
</evidence>
<evidence type="ECO:0000313" key="3">
    <source>
        <dbReference type="Proteomes" id="UP001595833"/>
    </source>
</evidence>
<keyword evidence="3" id="KW-1185">Reference proteome</keyword>